<reference evidence="3 4" key="1">
    <citation type="submission" date="2019-02" db="EMBL/GenBank/DDBJ databases">
        <title>Genome sequencing of the rare red list fungi Dentipellis fragilis.</title>
        <authorList>
            <person name="Buettner E."/>
            <person name="Kellner H."/>
        </authorList>
    </citation>
    <scope>NUCLEOTIDE SEQUENCE [LARGE SCALE GENOMIC DNA]</scope>
    <source>
        <strain evidence="3 4">DSM 105465</strain>
    </source>
</reference>
<dbReference type="Pfam" id="PF12927">
    <property type="entry name" value="DUF3835"/>
    <property type="match status" value="2"/>
</dbReference>
<dbReference type="OrthoDB" id="21413at2759"/>
<feature type="compositionally biased region" description="Basic and acidic residues" evidence="1">
    <location>
        <begin position="134"/>
        <end position="172"/>
    </location>
</feature>
<evidence type="ECO:0000259" key="2">
    <source>
        <dbReference type="Pfam" id="PF12927"/>
    </source>
</evidence>
<feature type="region of interest" description="Disordered" evidence="1">
    <location>
        <begin position="21"/>
        <end position="69"/>
    </location>
</feature>
<evidence type="ECO:0000313" key="3">
    <source>
        <dbReference type="EMBL" id="TFY61842.1"/>
    </source>
</evidence>
<feature type="compositionally biased region" description="Polar residues" evidence="1">
    <location>
        <begin position="220"/>
        <end position="238"/>
    </location>
</feature>
<proteinExistence type="predicted"/>
<protein>
    <recommendedName>
        <fullName evidence="2">DUF3835 domain-containing protein</fullName>
    </recommendedName>
</protein>
<dbReference type="STRING" id="205917.A0A4Y9YI71"/>
<evidence type="ECO:0000313" key="4">
    <source>
        <dbReference type="Proteomes" id="UP000298327"/>
    </source>
</evidence>
<feature type="domain" description="DUF3835" evidence="2">
    <location>
        <begin position="330"/>
        <end position="407"/>
    </location>
</feature>
<evidence type="ECO:0000256" key="1">
    <source>
        <dbReference type="SAM" id="MobiDB-lite"/>
    </source>
</evidence>
<sequence>MLGHSSTSDFRKALEALLQSVSPESSISAGTGGKVTGEQVQRLSDKLGELLGDAEGPAGVTERRNERGELINEEGLPIVDINESMAGAEIPPISDIPVLEEPPLIPIRSSQDKARRRTEMERVLDLLEEEEAKEQERNEQLEQQRMREEYEKRKDNARKELERLKSAKDMQKKMGKALLKNLTDAREREEKAKEDQLRQDLEMEAEKKSKKPKKKVSFAQLPTGNEGESSKTPLSGPSSKVGAKAEWGDVVPAKLRAPENRPTMKIEVVERFPSKPKSKAIMSPPPPDRDSDDESVPGSPVPADSDEGDIIMSDHGSFDSEEEDEPESPDDPVIDEEFDFDTTRHHREIALEYFKKRDSIGIDAARAMSAHSHEPMDEWDQPDVPLEATLSNPHPKSEQSKFKSSRVTKAYNTSLPSTTPSTSLGASVLPGTTPLLIRAVRLGKVEGSQLVGGEEGESASEEDDDDVKEFMSALRRGQVTNAGAEQNAETLVAALNRAYGKPTDSDTTSTTASSETLVVSSSASATPPTAATATVTAAQPKASKFKLNRLPSGPGRHAYIHRRTFLAKTADWHFRRGAPACWRVVQERRGRAGPALADVPGRVLHAERHSNSRARIARAPYPSDHPTAERTAPPCEHGLRPVTRAGVPVYDRRLAVVFASWRPGAAQMPSMVVESPSFQPPSNANRPARPPAVMSAAVKEAGGPRAAQAQAEQGQGRKVSRFRAERS</sequence>
<name>A0A4Y9YI71_9AGAM</name>
<dbReference type="InterPro" id="IPR024325">
    <property type="entry name" value="DUF3835"/>
</dbReference>
<dbReference type="AlphaFoldDB" id="A0A4Y9YI71"/>
<dbReference type="EMBL" id="SEOQ01000489">
    <property type="protein sequence ID" value="TFY61842.1"/>
    <property type="molecule type" value="Genomic_DNA"/>
</dbReference>
<comment type="caution">
    <text evidence="3">The sequence shown here is derived from an EMBL/GenBank/DDBJ whole genome shotgun (WGS) entry which is preliminary data.</text>
</comment>
<dbReference type="Proteomes" id="UP000298327">
    <property type="component" value="Unassembled WGS sequence"/>
</dbReference>
<feature type="domain" description="DUF3835" evidence="2">
    <location>
        <begin position="710"/>
        <end position="726"/>
    </location>
</feature>
<feature type="region of interest" description="Disordered" evidence="1">
    <location>
        <begin position="618"/>
        <end position="639"/>
    </location>
</feature>
<organism evidence="3 4">
    <name type="scientific">Dentipellis fragilis</name>
    <dbReference type="NCBI Taxonomy" id="205917"/>
    <lineage>
        <taxon>Eukaryota</taxon>
        <taxon>Fungi</taxon>
        <taxon>Dikarya</taxon>
        <taxon>Basidiomycota</taxon>
        <taxon>Agaricomycotina</taxon>
        <taxon>Agaricomycetes</taxon>
        <taxon>Russulales</taxon>
        <taxon>Hericiaceae</taxon>
        <taxon>Dentipellis</taxon>
    </lineage>
</organism>
<accession>A0A4Y9YI71</accession>
<feature type="compositionally biased region" description="Low complexity" evidence="1">
    <location>
        <begin position="505"/>
        <end position="529"/>
    </location>
</feature>
<feature type="region of interest" description="Disordered" evidence="1">
    <location>
        <begin position="366"/>
        <end position="426"/>
    </location>
</feature>
<feature type="compositionally biased region" description="Basic and acidic residues" evidence="1">
    <location>
        <begin position="256"/>
        <end position="273"/>
    </location>
</feature>
<feature type="region of interest" description="Disordered" evidence="1">
    <location>
        <begin position="128"/>
        <end position="341"/>
    </location>
</feature>
<keyword evidence="4" id="KW-1185">Reference proteome</keyword>
<feature type="compositionally biased region" description="Basic and acidic residues" evidence="1">
    <location>
        <begin position="183"/>
        <end position="207"/>
    </location>
</feature>
<feature type="region of interest" description="Disordered" evidence="1">
    <location>
        <begin position="500"/>
        <end position="529"/>
    </location>
</feature>
<feature type="compositionally biased region" description="Low complexity" evidence="1">
    <location>
        <begin position="700"/>
        <end position="717"/>
    </location>
</feature>
<feature type="region of interest" description="Disordered" evidence="1">
    <location>
        <begin position="672"/>
        <end position="727"/>
    </location>
</feature>
<gene>
    <name evidence="3" type="ORF">EVG20_g6904</name>
</gene>
<feature type="compositionally biased region" description="Acidic residues" evidence="1">
    <location>
        <begin position="319"/>
        <end position="340"/>
    </location>
</feature>
<feature type="compositionally biased region" description="Low complexity" evidence="1">
    <location>
        <begin position="413"/>
        <end position="424"/>
    </location>
</feature>